<dbReference type="Proteomes" id="UP001515480">
    <property type="component" value="Unassembled WGS sequence"/>
</dbReference>
<gene>
    <name evidence="2" type="ORF">AB1Y20_016411</name>
</gene>
<evidence type="ECO:0000313" key="2">
    <source>
        <dbReference type="EMBL" id="KAL1496457.1"/>
    </source>
</evidence>
<proteinExistence type="predicted"/>
<dbReference type="EMBL" id="JBGBPQ010000029">
    <property type="protein sequence ID" value="KAL1496457.1"/>
    <property type="molecule type" value="Genomic_DNA"/>
</dbReference>
<name>A0AB34IDX5_PRYPA</name>
<reference evidence="2 3" key="1">
    <citation type="journal article" date="2024" name="Science">
        <title>Giant polyketide synthase enzymes in the biosynthesis of giant marine polyether toxins.</title>
        <authorList>
            <person name="Fallon T.R."/>
            <person name="Shende V.V."/>
            <person name="Wierzbicki I.H."/>
            <person name="Pendleton A.L."/>
            <person name="Watervoot N.F."/>
            <person name="Auber R.P."/>
            <person name="Gonzalez D.J."/>
            <person name="Wisecaver J.H."/>
            <person name="Moore B.S."/>
        </authorList>
    </citation>
    <scope>NUCLEOTIDE SEQUENCE [LARGE SCALE GENOMIC DNA]</scope>
    <source>
        <strain evidence="2 3">12B1</strain>
    </source>
</reference>
<feature type="region of interest" description="Disordered" evidence="1">
    <location>
        <begin position="1"/>
        <end position="41"/>
    </location>
</feature>
<protein>
    <recommendedName>
        <fullName evidence="4">Mannosyltransferase</fullName>
    </recommendedName>
</protein>
<keyword evidence="3" id="KW-1185">Reference proteome</keyword>
<evidence type="ECO:0000313" key="3">
    <source>
        <dbReference type="Proteomes" id="UP001515480"/>
    </source>
</evidence>
<evidence type="ECO:0008006" key="4">
    <source>
        <dbReference type="Google" id="ProtNLM"/>
    </source>
</evidence>
<sequence>MHAPSTQSSDSKPHLPVAPFPSPTSVTHAIEDYPSELSLPPRHSSPSRPRFGWLLAAAATLLLLAFIRPPLAPPPPPPPPSSRCTHRFCSSWAPLRCFREPTCRRSAPQEHHTPLLHTLVRWSHNGVSLYLSLLHDIPPGVVLHEGWLGWTAD</sequence>
<feature type="compositionally biased region" description="Polar residues" evidence="1">
    <location>
        <begin position="1"/>
        <end position="10"/>
    </location>
</feature>
<evidence type="ECO:0000256" key="1">
    <source>
        <dbReference type="SAM" id="MobiDB-lite"/>
    </source>
</evidence>
<dbReference type="AlphaFoldDB" id="A0AB34IDX5"/>
<accession>A0AB34IDX5</accession>
<organism evidence="2 3">
    <name type="scientific">Prymnesium parvum</name>
    <name type="common">Toxic golden alga</name>
    <dbReference type="NCBI Taxonomy" id="97485"/>
    <lineage>
        <taxon>Eukaryota</taxon>
        <taxon>Haptista</taxon>
        <taxon>Haptophyta</taxon>
        <taxon>Prymnesiophyceae</taxon>
        <taxon>Prymnesiales</taxon>
        <taxon>Prymnesiaceae</taxon>
        <taxon>Prymnesium</taxon>
    </lineage>
</organism>
<comment type="caution">
    <text evidence="2">The sequence shown here is derived from an EMBL/GenBank/DDBJ whole genome shotgun (WGS) entry which is preliminary data.</text>
</comment>